<evidence type="ECO:0000313" key="3">
    <source>
        <dbReference type="EMBL" id="MBM7714652.1"/>
    </source>
</evidence>
<keyword evidence="1" id="KW-0472">Membrane</keyword>
<dbReference type="InterPro" id="IPR005182">
    <property type="entry name" value="YdbS-like_PH"/>
</dbReference>
<dbReference type="RefSeq" id="WP_077112633.1">
    <property type="nucleotide sequence ID" value="NZ_JAFBFH010000008.1"/>
</dbReference>
<sequence>MDCVNDWNKVSNNFIKGKRIEYSLIFVATFLITFILYLFSFHKFINSMLIYIMIFITVFFFISLLRLKRLYHSISFKCANKLIFYQSGIVIKNEVIIPCRKVYQTKIRQGPILKKYHLVSLEIITAAGSLEIDYIKHSTAESIIKYIELNGNQEEIKNE</sequence>
<name>A0ABS2R4S4_9BACI</name>
<feature type="transmembrane region" description="Helical" evidence="1">
    <location>
        <begin position="48"/>
        <end position="67"/>
    </location>
</feature>
<gene>
    <name evidence="3" type="ORF">JOC94_001624</name>
</gene>
<protein>
    <submittedName>
        <fullName evidence="3">Membrane protein YdbS with pleckstrin-like domain</fullName>
    </submittedName>
</protein>
<dbReference type="Proteomes" id="UP000823485">
    <property type="component" value="Unassembled WGS sequence"/>
</dbReference>
<dbReference type="EMBL" id="JAFBFH010000008">
    <property type="protein sequence ID" value="MBM7714652.1"/>
    <property type="molecule type" value="Genomic_DNA"/>
</dbReference>
<keyword evidence="4" id="KW-1185">Reference proteome</keyword>
<feature type="domain" description="YdbS-like PH" evidence="2">
    <location>
        <begin position="73"/>
        <end position="147"/>
    </location>
</feature>
<evidence type="ECO:0000256" key="1">
    <source>
        <dbReference type="SAM" id="Phobius"/>
    </source>
</evidence>
<keyword evidence="1" id="KW-1133">Transmembrane helix</keyword>
<comment type="caution">
    <text evidence="3">The sequence shown here is derived from an EMBL/GenBank/DDBJ whole genome shotgun (WGS) entry which is preliminary data.</text>
</comment>
<feature type="transmembrane region" description="Helical" evidence="1">
    <location>
        <begin position="22"/>
        <end position="42"/>
    </location>
</feature>
<evidence type="ECO:0000313" key="4">
    <source>
        <dbReference type="Proteomes" id="UP000823485"/>
    </source>
</evidence>
<organism evidence="3 4">
    <name type="scientific">Siminovitchia thermophila</name>
    <dbReference type="NCBI Taxonomy" id="1245522"/>
    <lineage>
        <taxon>Bacteria</taxon>
        <taxon>Bacillati</taxon>
        <taxon>Bacillota</taxon>
        <taxon>Bacilli</taxon>
        <taxon>Bacillales</taxon>
        <taxon>Bacillaceae</taxon>
        <taxon>Siminovitchia</taxon>
    </lineage>
</organism>
<accession>A0ABS2R4S4</accession>
<proteinExistence type="predicted"/>
<dbReference type="Pfam" id="PF03703">
    <property type="entry name" value="bPH_2"/>
    <property type="match status" value="1"/>
</dbReference>
<evidence type="ECO:0000259" key="2">
    <source>
        <dbReference type="Pfam" id="PF03703"/>
    </source>
</evidence>
<reference evidence="3 4" key="1">
    <citation type="submission" date="2021-01" db="EMBL/GenBank/DDBJ databases">
        <title>Genomic Encyclopedia of Type Strains, Phase IV (KMG-IV): sequencing the most valuable type-strain genomes for metagenomic binning, comparative biology and taxonomic classification.</title>
        <authorList>
            <person name="Goeker M."/>
        </authorList>
    </citation>
    <scope>NUCLEOTIDE SEQUENCE [LARGE SCALE GENOMIC DNA]</scope>
    <source>
        <strain evidence="3 4">DSM 105453</strain>
    </source>
</reference>
<keyword evidence="1" id="KW-0812">Transmembrane</keyword>